<protein>
    <submittedName>
        <fullName evidence="1">Uncharacterized protein</fullName>
    </submittedName>
</protein>
<accession>A0A0A8YNY1</accession>
<organism evidence="1">
    <name type="scientific">Arundo donax</name>
    <name type="common">Giant reed</name>
    <name type="synonym">Donax arundinaceus</name>
    <dbReference type="NCBI Taxonomy" id="35708"/>
    <lineage>
        <taxon>Eukaryota</taxon>
        <taxon>Viridiplantae</taxon>
        <taxon>Streptophyta</taxon>
        <taxon>Embryophyta</taxon>
        <taxon>Tracheophyta</taxon>
        <taxon>Spermatophyta</taxon>
        <taxon>Magnoliopsida</taxon>
        <taxon>Liliopsida</taxon>
        <taxon>Poales</taxon>
        <taxon>Poaceae</taxon>
        <taxon>PACMAD clade</taxon>
        <taxon>Arundinoideae</taxon>
        <taxon>Arundineae</taxon>
        <taxon>Arundo</taxon>
    </lineage>
</organism>
<sequence>MQINFTINKYSGQICTRKLRMLALQSKWC</sequence>
<proteinExistence type="predicted"/>
<dbReference type="AlphaFoldDB" id="A0A0A8YNY1"/>
<reference evidence="1" key="1">
    <citation type="submission" date="2014-09" db="EMBL/GenBank/DDBJ databases">
        <authorList>
            <person name="Magalhaes I.L.F."/>
            <person name="Oliveira U."/>
            <person name="Santos F.R."/>
            <person name="Vidigal T.H.D.A."/>
            <person name="Brescovit A.D."/>
            <person name="Santos A.J."/>
        </authorList>
    </citation>
    <scope>NUCLEOTIDE SEQUENCE</scope>
    <source>
        <tissue evidence="1">Shoot tissue taken approximately 20 cm above the soil surface</tissue>
    </source>
</reference>
<dbReference type="EMBL" id="GBRH01270357">
    <property type="protein sequence ID" value="JAD27538.1"/>
    <property type="molecule type" value="Transcribed_RNA"/>
</dbReference>
<name>A0A0A8YNY1_ARUDO</name>
<reference evidence="1" key="2">
    <citation type="journal article" date="2015" name="Data Brief">
        <title>Shoot transcriptome of the giant reed, Arundo donax.</title>
        <authorList>
            <person name="Barrero R.A."/>
            <person name="Guerrero F.D."/>
            <person name="Moolhuijzen P."/>
            <person name="Goolsby J.A."/>
            <person name="Tidwell J."/>
            <person name="Bellgard S.E."/>
            <person name="Bellgard M.I."/>
        </authorList>
    </citation>
    <scope>NUCLEOTIDE SEQUENCE</scope>
    <source>
        <tissue evidence="1">Shoot tissue taken approximately 20 cm above the soil surface</tissue>
    </source>
</reference>
<evidence type="ECO:0000313" key="1">
    <source>
        <dbReference type="EMBL" id="JAD27538.1"/>
    </source>
</evidence>